<accession>A0A6N6VY68</accession>
<evidence type="ECO:0000256" key="1">
    <source>
        <dbReference type="SAM" id="MobiDB-lite"/>
    </source>
</evidence>
<dbReference type="EMBL" id="WFLM01000001">
    <property type="protein sequence ID" value="KAB8041019.1"/>
    <property type="molecule type" value="Genomic_DNA"/>
</dbReference>
<proteinExistence type="predicted"/>
<keyword evidence="2" id="KW-0472">Membrane</keyword>
<keyword evidence="4" id="KW-1185">Reference proteome</keyword>
<name>A0A6N6VY68_9BACT</name>
<evidence type="ECO:0008006" key="5">
    <source>
        <dbReference type="Google" id="ProtNLM"/>
    </source>
</evidence>
<reference evidence="3 4" key="1">
    <citation type="submission" date="2019-10" db="EMBL/GenBank/DDBJ databases">
        <title>New species of Slilvanegrellaceae.</title>
        <authorList>
            <person name="Pitt A."/>
            <person name="Hahn M.W."/>
        </authorList>
    </citation>
    <scope>NUCLEOTIDE SEQUENCE [LARGE SCALE GENOMIC DNA]</scope>
    <source>
        <strain evidence="3 4">SP-Ram-0.45-NSY-1</strain>
    </source>
</reference>
<evidence type="ECO:0000256" key="2">
    <source>
        <dbReference type="SAM" id="Phobius"/>
    </source>
</evidence>
<sequence>MRRKISFFLFSVLFLMTIYFFSYRILNSQIAWLAFPIGLLFLKWFDLAIIQGFQTLKDFSKERIELNLKAAGISYKKDFYKKTLYLKLFSIMILYIAIFSFTLSKDINDIYQFISQNLKTSKPILKIEFPSYSGQLPKYYDLSVNSYEINMDTSSYLEINIDNLKKDNNWQVLFIENNKVYPEKNYTYSLQSGSWSSSVLSLFSLFDEKTVNEDNNKKNLSRNIKIILTNKDKKYISTLILSPTSKPIVNIESANSDNIDFKELQGKLNFDIDVKSTVPLTLVELSIRTHSGYHFEKSLAEFSNASEFNFKSDNAELVTLGIPFLQEDTLYVKAIAKTVLSGIFGESKELVFPIKTPIQVRAEIIRKLEEAKKLLIKMNKVTPEQKSKIIPPLSNAAQLAGNLSQSGIVRRNIIESINLVENISLKNDQNYNSSLGKIQTTINILKRQQNASESSNFLARLQNLKSKIQMLNSKEKDYSEFSSESFELSEIASNLNKQLMNMTNNETYPLTISEKKTLQNILKNDNTALKVKATAQSLKQNNLIEAQQEIQNAFDEANNHLGFAMQIMQQARQRAIQDAKIKLQKADSSLENSKYFPTKNEVLNEISNAKDLLEKTPLLGGEFNESLNSAKNATRKSFVFGAEERAYERIASTQKAQEAVEKAILSLQDEEESDKELQKEQDARAFRSTMDILAAQSVLDSSWRKKILEEISRLKSQGESSDSPMIRYLESRLR</sequence>
<feature type="region of interest" description="Disordered" evidence="1">
    <location>
        <begin position="714"/>
        <end position="734"/>
    </location>
</feature>
<dbReference type="Proteomes" id="UP000437748">
    <property type="component" value="Unassembled WGS sequence"/>
</dbReference>
<organism evidence="3 4">
    <name type="scientific">Silvanigrella paludirubra</name>
    <dbReference type="NCBI Taxonomy" id="2499159"/>
    <lineage>
        <taxon>Bacteria</taxon>
        <taxon>Pseudomonadati</taxon>
        <taxon>Bdellovibrionota</taxon>
        <taxon>Oligoflexia</taxon>
        <taxon>Silvanigrellales</taxon>
        <taxon>Silvanigrellaceae</taxon>
        <taxon>Silvanigrella</taxon>
    </lineage>
</organism>
<dbReference type="OrthoDB" id="5289349at2"/>
<dbReference type="AlphaFoldDB" id="A0A6N6VY68"/>
<evidence type="ECO:0000313" key="3">
    <source>
        <dbReference type="EMBL" id="KAB8041019.1"/>
    </source>
</evidence>
<feature type="compositionally biased region" description="Polar residues" evidence="1">
    <location>
        <begin position="714"/>
        <end position="723"/>
    </location>
</feature>
<keyword evidence="2" id="KW-1133">Transmembrane helix</keyword>
<gene>
    <name evidence="3" type="ORF">GCL60_03535</name>
</gene>
<feature type="transmembrane region" description="Helical" evidence="2">
    <location>
        <begin position="84"/>
        <end position="103"/>
    </location>
</feature>
<comment type="caution">
    <text evidence="3">The sequence shown here is derived from an EMBL/GenBank/DDBJ whole genome shotgun (WGS) entry which is preliminary data.</text>
</comment>
<dbReference type="RefSeq" id="WP_153418542.1">
    <property type="nucleotide sequence ID" value="NZ_WFLM01000001.1"/>
</dbReference>
<feature type="transmembrane region" description="Helical" evidence="2">
    <location>
        <begin position="32"/>
        <end position="53"/>
    </location>
</feature>
<feature type="transmembrane region" description="Helical" evidence="2">
    <location>
        <begin position="7"/>
        <end position="26"/>
    </location>
</feature>
<evidence type="ECO:0000313" key="4">
    <source>
        <dbReference type="Proteomes" id="UP000437748"/>
    </source>
</evidence>
<keyword evidence="2" id="KW-0812">Transmembrane</keyword>
<protein>
    <recommendedName>
        <fullName evidence="5">DUF4175 family protein</fullName>
    </recommendedName>
</protein>